<dbReference type="Gene3D" id="3.30.1370.10">
    <property type="entry name" value="K Homology domain, type 1"/>
    <property type="match status" value="1"/>
</dbReference>
<evidence type="ECO:0000256" key="2">
    <source>
        <dbReference type="SAM" id="Phobius"/>
    </source>
</evidence>
<keyword evidence="2" id="KW-0472">Membrane</keyword>
<accession>A0A151ITT2</accession>
<dbReference type="InterPro" id="IPR035437">
    <property type="entry name" value="SNase_OB-fold_sf"/>
</dbReference>
<dbReference type="PANTHER" id="PTHR22948:SF29">
    <property type="entry name" value="FI02030P-RELATED"/>
    <property type="match status" value="1"/>
</dbReference>
<dbReference type="InterPro" id="IPR050621">
    <property type="entry name" value="Tudor_domain_containing"/>
</dbReference>
<dbReference type="GO" id="GO:0030719">
    <property type="term" value="P:P granule organization"/>
    <property type="evidence" value="ECO:0007669"/>
    <property type="project" value="TreeGrafter"/>
</dbReference>
<feature type="transmembrane region" description="Helical" evidence="2">
    <location>
        <begin position="12"/>
        <end position="36"/>
    </location>
</feature>
<dbReference type="AlphaFoldDB" id="A0A151ITT2"/>
<dbReference type="InterPro" id="IPR036612">
    <property type="entry name" value="KH_dom_type_1_sf"/>
</dbReference>
<dbReference type="Pfam" id="PF00567">
    <property type="entry name" value="TUDOR"/>
    <property type="match status" value="1"/>
</dbReference>
<gene>
    <name evidence="4" type="ORF">ALC57_17411</name>
</gene>
<dbReference type="SMART" id="SM00322">
    <property type="entry name" value="KH"/>
    <property type="match status" value="3"/>
</dbReference>
<dbReference type="InterPro" id="IPR004088">
    <property type="entry name" value="KH_dom_type_1"/>
</dbReference>
<dbReference type="STRING" id="471704.A0A151ITT2"/>
<dbReference type="CDD" id="cd00105">
    <property type="entry name" value="KH-I"/>
    <property type="match status" value="1"/>
</dbReference>
<evidence type="ECO:0000313" key="4">
    <source>
        <dbReference type="EMBL" id="KYN10450.1"/>
    </source>
</evidence>
<evidence type="ECO:0000256" key="1">
    <source>
        <dbReference type="PROSITE-ProRule" id="PRU00117"/>
    </source>
</evidence>
<dbReference type="SMART" id="SM00333">
    <property type="entry name" value="TUDOR"/>
    <property type="match status" value="1"/>
</dbReference>
<dbReference type="InterPro" id="IPR002999">
    <property type="entry name" value="Tudor"/>
</dbReference>
<keyword evidence="1" id="KW-0694">RNA-binding</keyword>
<dbReference type="Gene3D" id="3.30.310.210">
    <property type="match status" value="1"/>
</dbReference>
<dbReference type="SUPFAM" id="SSF63748">
    <property type="entry name" value="Tudor/PWWP/MBT"/>
    <property type="match status" value="1"/>
</dbReference>
<dbReference type="PANTHER" id="PTHR22948">
    <property type="entry name" value="TUDOR DOMAIN CONTAINING PROTEIN"/>
    <property type="match status" value="1"/>
</dbReference>
<keyword evidence="2" id="KW-1133">Transmembrane helix</keyword>
<dbReference type="Proteomes" id="UP000078492">
    <property type="component" value="Unassembled WGS sequence"/>
</dbReference>
<reference evidence="4 5" key="1">
    <citation type="submission" date="2015-09" db="EMBL/GenBank/DDBJ databases">
        <title>Trachymyrmex cornetzi WGS genome.</title>
        <authorList>
            <person name="Nygaard S."/>
            <person name="Hu H."/>
            <person name="Boomsma J."/>
            <person name="Zhang G."/>
        </authorList>
    </citation>
    <scope>NUCLEOTIDE SEQUENCE [LARGE SCALE GENOMIC DNA]</scope>
    <source>
        <strain evidence="4">Tcor2-1</strain>
        <tissue evidence="4">Whole body</tissue>
    </source>
</reference>
<dbReference type="PROSITE" id="PS50084">
    <property type="entry name" value="KH_TYPE_1"/>
    <property type="match status" value="2"/>
</dbReference>
<dbReference type="SUPFAM" id="SSF54791">
    <property type="entry name" value="Eukaryotic type KH-domain (KH-domain type I)"/>
    <property type="match status" value="3"/>
</dbReference>
<evidence type="ECO:0000259" key="3">
    <source>
        <dbReference type="PROSITE" id="PS50304"/>
    </source>
</evidence>
<dbReference type="FunFam" id="2.30.30.140:FF:000018">
    <property type="entry name" value="Serine/threonine-protein kinase 31"/>
    <property type="match status" value="1"/>
</dbReference>
<dbReference type="KEGG" id="tcz:108769008"/>
<dbReference type="Gene3D" id="2.30.30.140">
    <property type="match status" value="1"/>
</dbReference>
<protein>
    <submittedName>
        <fullName evidence="4">Tudor and KH domain-containing protein</fullName>
    </submittedName>
</protein>
<sequence>MRLLSTVNRQSVLPILLGLSLTTFGLSVAILLYTMVEKDDNGDRKKYSWLAKSKCKEICMEFKMPEKYVSAVIGKGGAVIRNIEELTNTCIKMEKADLYCPDRVCYIWSDNAENIYSAQSMIHSIISNLPVIETFELFVPFEVSRRIFKKKRNDFGFAQEIQKTYGTKIILESDPHKTETGLKKRIILKGTADQIAAAIIQIEDKVQDEIETEVQLRMQVATARISVSELSHINTDIKNTTEDHSDIKTYELLVPHEVCGRIIGKNGYTVQKMERFSGAKIMLENVANKFENQRNIKIIGTGKQIELATNQIKNKIKEAIESCNEWNSESTMTIKRISDSPCNNDGLMEVYVSAMETPSLFWIQVVGSANIHLQYLVHDMTKYYNEKENCQLHALKKITVGQMVAARFKYDNKWYRAEVISIMESSKYKVFFVDYGDLEIIPINDILELRTDMLSLRLQAVECSLANVKPRESEWSFKANDKFAELTHLAKWKPLIAQVKGYKERPIGYGGSRRENSLIPCINLYDKDNDKNINIGDSLIQLEMAHIEEDIRSTVNLALSHDKCDLPFIPFLSDSLYLD</sequence>
<keyword evidence="5" id="KW-1185">Reference proteome</keyword>
<dbReference type="GO" id="GO:0034587">
    <property type="term" value="P:piRNA processing"/>
    <property type="evidence" value="ECO:0007669"/>
    <property type="project" value="TreeGrafter"/>
</dbReference>
<proteinExistence type="predicted"/>
<dbReference type="PROSITE" id="PS50304">
    <property type="entry name" value="TUDOR"/>
    <property type="match status" value="1"/>
</dbReference>
<dbReference type="InterPro" id="IPR004087">
    <property type="entry name" value="KH_dom"/>
</dbReference>
<dbReference type="Gene3D" id="2.40.50.90">
    <property type="match status" value="1"/>
</dbReference>
<evidence type="ECO:0000313" key="5">
    <source>
        <dbReference type="Proteomes" id="UP000078492"/>
    </source>
</evidence>
<dbReference type="Pfam" id="PF00013">
    <property type="entry name" value="KH_1"/>
    <property type="match status" value="2"/>
</dbReference>
<feature type="domain" description="Tudor" evidence="3">
    <location>
        <begin position="397"/>
        <end position="456"/>
    </location>
</feature>
<dbReference type="GO" id="GO:0003723">
    <property type="term" value="F:RNA binding"/>
    <property type="evidence" value="ECO:0007669"/>
    <property type="project" value="UniProtKB-UniRule"/>
</dbReference>
<dbReference type="EMBL" id="KQ980996">
    <property type="protein sequence ID" value="KYN10450.1"/>
    <property type="molecule type" value="Genomic_DNA"/>
</dbReference>
<name>A0A151ITT2_9HYME</name>
<dbReference type="GO" id="GO:0005739">
    <property type="term" value="C:mitochondrion"/>
    <property type="evidence" value="ECO:0007669"/>
    <property type="project" value="UniProtKB-ARBA"/>
</dbReference>
<dbReference type="GO" id="GO:0007283">
    <property type="term" value="P:spermatogenesis"/>
    <property type="evidence" value="ECO:0007669"/>
    <property type="project" value="TreeGrafter"/>
</dbReference>
<dbReference type="OrthoDB" id="9995375at2759"/>
<organism evidence="4 5">
    <name type="scientific">Trachymyrmex cornetzi</name>
    <dbReference type="NCBI Taxonomy" id="471704"/>
    <lineage>
        <taxon>Eukaryota</taxon>
        <taxon>Metazoa</taxon>
        <taxon>Ecdysozoa</taxon>
        <taxon>Arthropoda</taxon>
        <taxon>Hexapoda</taxon>
        <taxon>Insecta</taxon>
        <taxon>Pterygota</taxon>
        <taxon>Neoptera</taxon>
        <taxon>Endopterygota</taxon>
        <taxon>Hymenoptera</taxon>
        <taxon>Apocrita</taxon>
        <taxon>Aculeata</taxon>
        <taxon>Formicoidea</taxon>
        <taxon>Formicidae</taxon>
        <taxon>Myrmicinae</taxon>
        <taxon>Trachymyrmex</taxon>
    </lineage>
</organism>
<keyword evidence="2" id="KW-0812">Transmembrane</keyword>
<dbReference type="GO" id="GO:0043186">
    <property type="term" value="C:P granule"/>
    <property type="evidence" value="ECO:0007669"/>
    <property type="project" value="TreeGrafter"/>
</dbReference>